<evidence type="ECO:0000313" key="1">
    <source>
        <dbReference type="EMBL" id="CAD7232779.1"/>
    </source>
</evidence>
<protein>
    <submittedName>
        <fullName evidence="1">Uncharacterized protein</fullName>
    </submittedName>
</protein>
<name>A0A7R8WJ91_9CRUS</name>
<dbReference type="EMBL" id="OB665131">
    <property type="protein sequence ID" value="CAD7232779.1"/>
    <property type="molecule type" value="Genomic_DNA"/>
</dbReference>
<dbReference type="AlphaFoldDB" id="A0A7R8WJ91"/>
<gene>
    <name evidence="1" type="ORF">CTOB1V02_LOCUS10606</name>
</gene>
<accession>A0A7R8WJ91</accession>
<organism evidence="1">
    <name type="scientific">Cyprideis torosa</name>
    <dbReference type="NCBI Taxonomy" id="163714"/>
    <lineage>
        <taxon>Eukaryota</taxon>
        <taxon>Metazoa</taxon>
        <taxon>Ecdysozoa</taxon>
        <taxon>Arthropoda</taxon>
        <taxon>Crustacea</taxon>
        <taxon>Oligostraca</taxon>
        <taxon>Ostracoda</taxon>
        <taxon>Podocopa</taxon>
        <taxon>Podocopida</taxon>
        <taxon>Cytherocopina</taxon>
        <taxon>Cytheroidea</taxon>
        <taxon>Cytherideidae</taxon>
        <taxon>Cyprideis</taxon>
    </lineage>
</organism>
<reference evidence="1" key="1">
    <citation type="submission" date="2020-11" db="EMBL/GenBank/DDBJ databases">
        <authorList>
            <person name="Tran Van P."/>
        </authorList>
    </citation>
    <scope>NUCLEOTIDE SEQUENCE</scope>
</reference>
<proteinExistence type="predicted"/>
<sequence>MKFLVLAMLVAVASATVAPADQDTSEAVYTTSYAAPYFRSAAYVPTYAAAPAYGYARSFDYAPYVAPSYVAPSYNYGYRTFGYAGYPYAYRSAYVY</sequence>